<gene>
    <name evidence="2" type="ORF">IV454_07660</name>
</gene>
<organism evidence="2 3">
    <name type="scientific">Massilia antarctica</name>
    <dbReference type="NCBI Taxonomy" id="2765360"/>
    <lineage>
        <taxon>Bacteria</taxon>
        <taxon>Pseudomonadati</taxon>
        <taxon>Pseudomonadota</taxon>
        <taxon>Betaproteobacteria</taxon>
        <taxon>Burkholderiales</taxon>
        <taxon>Oxalobacteraceae</taxon>
        <taxon>Telluria group</taxon>
        <taxon>Massilia</taxon>
    </lineage>
</organism>
<reference evidence="2 3" key="1">
    <citation type="submission" date="2020-11" db="EMBL/GenBank/DDBJ databases">
        <authorList>
            <person name="Sun Q."/>
        </authorList>
    </citation>
    <scope>NUCLEOTIDE SEQUENCE [LARGE SCALE GENOMIC DNA]</scope>
    <source>
        <strain evidence="2 3">P8398</strain>
    </source>
</reference>
<feature type="transmembrane region" description="Helical" evidence="1">
    <location>
        <begin position="117"/>
        <end position="141"/>
    </location>
</feature>
<keyword evidence="1" id="KW-0472">Membrane</keyword>
<accession>A0AA48WFA9</accession>
<feature type="transmembrane region" description="Helical" evidence="1">
    <location>
        <begin position="26"/>
        <end position="46"/>
    </location>
</feature>
<dbReference type="EMBL" id="CP065053">
    <property type="protein sequence ID" value="QPI51386.1"/>
    <property type="molecule type" value="Genomic_DNA"/>
</dbReference>
<evidence type="ECO:0000313" key="2">
    <source>
        <dbReference type="EMBL" id="QPI51386.1"/>
    </source>
</evidence>
<evidence type="ECO:0000256" key="1">
    <source>
        <dbReference type="SAM" id="Phobius"/>
    </source>
</evidence>
<evidence type="ECO:0000313" key="3">
    <source>
        <dbReference type="Proteomes" id="UP000662888"/>
    </source>
</evidence>
<feature type="transmembrane region" description="Helical" evidence="1">
    <location>
        <begin position="91"/>
        <end position="111"/>
    </location>
</feature>
<name>A0AA48WFA9_9BURK</name>
<feature type="transmembrane region" description="Helical" evidence="1">
    <location>
        <begin position="58"/>
        <end position="79"/>
    </location>
</feature>
<keyword evidence="3" id="KW-1185">Reference proteome</keyword>
<sequence length="744" mass="78996">MTEHHDHLNPTVTSAAPHPVRFSIHAAIWFAGVILPLIAMAVLLAGTHLAGTGLSDTFAVHLFLIASVPLANALMMIALKSGQPALSWPLALLHGFATGISAFFTVLFLPLTPDGLATIIFFGIGLLMLAPLLSLVASVAARRLLGRRVLAGGGAPLRSAWPGALMALAIVGTMELPSAITRIGVRVAADESHATRANGLRLLRYLGNEKIMLALCYGEGNVPLDVTSLVLMKRVSTDAEDARVVYYRLTGTPFSAVPVSANEKAASWRSYDRDAGKAQVGARVPGLTLASSRIDGTLDARAALGYLEWTMVIRNDSREAEEARARITVPAGAVVARVTLWDESGEHNTVPAGGIEAREARHKVNSSERAPMLVSTAGKDHIMLQLRSVPAKGELTVRIAMSAPLMLDEPGLGYLQLPSFSERNVEIAPALRHAVSVESASALRGAPGMREQAGAHLPFAVRGDIAEPLPGIGAAIIGAVRAPADTQAWSLDPTTPGGVIVQTISRNSARIPRRVALVIDGSVALAAQREQLARAATSFPGNVEVGVIVAGDEAPQVFLHDPSDTLASVRRLQDIAYEGGHDNSAALLAAWEWAAAASDGAVVWIHGPQPAMPGTADALLQHYRQHPDRVRMIGLEAVTGTNVLWEEMDGVAALSRVPRIGSLHDDLVRLLGGWKPAARQVVAERRRGTGPQPAQEKTSLGLTRLWAGERAALLRANSTRTPQDEEQLRRLEQLLKEGGLDGFK</sequence>
<dbReference type="RefSeq" id="WP_206090986.1">
    <property type="nucleotide sequence ID" value="NZ_CP065053.1"/>
</dbReference>
<protein>
    <recommendedName>
        <fullName evidence="4">VIT domain-containing protein</fullName>
    </recommendedName>
</protein>
<keyword evidence="1" id="KW-1133">Transmembrane helix</keyword>
<proteinExistence type="predicted"/>
<evidence type="ECO:0008006" key="4">
    <source>
        <dbReference type="Google" id="ProtNLM"/>
    </source>
</evidence>
<keyword evidence="1" id="KW-0812">Transmembrane</keyword>
<dbReference type="Proteomes" id="UP000662888">
    <property type="component" value="Chromosome"/>
</dbReference>